<dbReference type="Gene3D" id="3.90.25.10">
    <property type="entry name" value="UDP-galactose 4-epimerase, domain 1"/>
    <property type="match status" value="1"/>
</dbReference>
<dbReference type="OrthoDB" id="331544at2759"/>
<evidence type="ECO:0000313" key="3">
    <source>
        <dbReference type="Proteomes" id="UP000000707"/>
    </source>
</evidence>
<accession>G3B7B9</accession>
<protein>
    <submittedName>
        <fullName evidence="2">NAD(P)-binding protein</fullName>
    </submittedName>
</protein>
<organism evidence="3">
    <name type="scientific">Candida tenuis (strain ATCC 10573 / BCRC 21748 / CBS 615 / JCM 9827 / NBRC 10315 / NRRL Y-1498 / VKM Y-70)</name>
    <name type="common">Yeast</name>
    <name type="synonym">Yamadazyma tenuis</name>
    <dbReference type="NCBI Taxonomy" id="590646"/>
    <lineage>
        <taxon>Eukaryota</taxon>
        <taxon>Fungi</taxon>
        <taxon>Dikarya</taxon>
        <taxon>Ascomycota</taxon>
        <taxon>Saccharomycotina</taxon>
        <taxon>Pichiomycetes</taxon>
        <taxon>Debaryomycetaceae</taxon>
        <taxon>Yamadazyma</taxon>
    </lineage>
</organism>
<name>G3B7B9_CANTC</name>
<dbReference type="AlphaFoldDB" id="G3B7B9"/>
<dbReference type="Pfam" id="PF16363">
    <property type="entry name" value="GDP_Man_Dehyd"/>
    <property type="match status" value="1"/>
</dbReference>
<evidence type="ECO:0000313" key="2">
    <source>
        <dbReference type="EMBL" id="EGV61619.1"/>
    </source>
</evidence>
<dbReference type="HOGENOM" id="CLU_007383_1_14_1"/>
<evidence type="ECO:0000259" key="1">
    <source>
        <dbReference type="Pfam" id="PF16363"/>
    </source>
</evidence>
<dbReference type="Proteomes" id="UP000000707">
    <property type="component" value="Unassembled WGS sequence"/>
</dbReference>
<dbReference type="EMBL" id="GL996527">
    <property type="protein sequence ID" value="EGV61619.1"/>
    <property type="molecule type" value="Genomic_DNA"/>
</dbReference>
<feature type="domain" description="NAD(P)-binding" evidence="1">
    <location>
        <begin position="8"/>
        <end position="307"/>
    </location>
</feature>
<proteinExistence type="predicted"/>
<dbReference type="FunFam" id="3.40.50.720:FF:000304">
    <property type="entry name" value="UDP-glucose 4,6-dehydratase"/>
    <property type="match status" value="1"/>
</dbReference>
<reference evidence="2 3" key="1">
    <citation type="journal article" date="2011" name="Proc. Natl. Acad. Sci. U.S.A.">
        <title>Comparative genomics of xylose-fermenting fungi for enhanced biofuel production.</title>
        <authorList>
            <person name="Wohlbach D.J."/>
            <person name="Kuo A."/>
            <person name="Sato T.K."/>
            <person name="Potts K.M."/>
            <person name="Salamov A.A."/>
            <person name="LaButti K.M."/>
            <person name="Sun H."/>
            <person name="Clum A."/>
            <person name="Pangilinan J.L."/>
            <person name="Lindquist E.A."/>
            <person name="Lucas S."/>
            <person name="Lapidus A."/>
            <person name="Jin M."/>
            <person name="Gunawan C."/>
            <person name="Balan V."/>
            <person name="Dale B.E."/>
            <person name="Jeffries T.W."/>
            <person name="Zinkel R."/>
            <person name="Barry K.W."/>
            <person name="Grigoriev I.V."/>
            <person name="Gasch A.P."/>
        </authorList>
    </citation>
    <scope>NUCLEOTIDE SEQUENCE [LARGE SCALE GENOMIC DNA]</scope>
    <source>
        <strain evidence="3">ATCC 10573 / BCRC 21748 / CBS 615 / JCM 9827 / NBRC 10315 / NRRL Y-1498 / VKM Y-70</strain>
    </source>
</reference>
<dbReference type="eggNOG" id="KOG0747">
    <property type="taxonomic scope" value="Eukaryota"/>
</dbReference>
<dbReference type="SUPFAM" id="SSF51735">
    <property type="entry name" value="NAD(P)-binding Rossmann-fold domains"/>
    <property type="match status" value="1"/>
</dbReference>
<dbReference type="InterPro" id="IPR016040">
    <property type="entry name" value="NAD(P)-bd_dom"/>
</dbReference>
<gene>
    <name evidence="2" type="ORF">CANTEDRAFT_115077</name>
</gene>
<keyword evidence="3" id="KW-1185">Reference proteome</keyword>
<sequence length="309" mass="35140">MTYDKTVLVTGGAGFIGSNLLRSLIHKYPSYFFLCIDKLNYASVDLKTITATNFKFVKLDLTNLPDVKSSLDVHKVTDILNLAAESCVDRSFESPLYFTTNNILSTQNILEYVRVNPHIRLVHVSTDEVYGEQLDTKKVDETGKLNPTNPYSATKASIDLIIRAYEYSFGLKSTIVRPNNVYGPGQYPEKIIPMALHNLKLGNPILLHGDGHHKRSYLYISDFIEALDLIWHSNLYGIYNVGSPHEISNLELIRLILQLSQRKEPIDTYVKFVKDRNYNDSRYLIDYKKLGELGWQASVDLETGLSQLI</sequence>
<dbReference type="GO" id="GO:0009225">
    <property type="term" value="P:nucleotide-sugar metabolic process"/>
    <property type="evidence" value="ECO:0007669"/>
    <property type="project" value="UniProtKB-ARBA"/>
</dbReference>
<dbReference type="STRING" id="590646.G3B7B9"/>
<dbReference type="Gene3D" id="3.40.50.720">
    <property type="entry name" value="NAD(P)-binding Rossmann-like Domain"/>
    <property type="match status" value="1"/>
</dbReference>
<dbReference type="PANTHER" id="PTHR43000">
    <property type="entry name" value="DTDP-D-GLUCOSE 4,6-DEHYDRATASE-RELATED"/>
    <property type="match status" value="1"/>
</dbReference>
<dbReference type="InterPro" id="IPR036291">
    <property type="entry name" value="NAD(P)-bd_dom_sf"/>
</dbReference>